<evidence type="ECO:0000313" key="3">
    <source>
        <dbReference type="EMBL" id="KAE9984115.1"/>
    </source>
</evidence>
<comment type="caution">
    <text evidence="3">The sequence shown here is derived from an EMBL/GenBank/DDBJ whole genome shotgun (WGS) entry which is preliminary data.</text>
</comment>
<evidence type="ECO:0000313" key="5">
    <source>
        <dbReference type="Proteomes" id="UP000447873"/>
    </source>
</evidence>
<keyword evidence="6" id="KW-1185">Reference proteome</keyword>
<accession>A0A8H3Z363</accession>
<dbReference type="AlphaFoldDB" id="A0A8H3Z363"/>
<evidence type="ECO:0000313" key="6">
    <source>
        <dbReference type="Proteomes" id="UP000490939"/>
    </source>
</evidence>
<dbReference type="Proteomes" id="UP000490939">
    <property type="component" value="Unassembled WGS sequence"/>
</dbReference>
<sequence length="259" mass="29063">MATTTPSTSTTSEAGPGATQEDTMKPQKLFKLPRELRQNLLFHTFSFTATPFKAYYRIDVIDELIDRLHAMHAWSTDLRCVHSLLNTDIDFVVKQWEKQYHTLLDEFTNALTGSDSCWLSKFEAAPSLSFEAVIEVAAWAVRVPVFGWDTSSGQGRYCVYESSLARWKEAGWTKGTRLRTMRQVQRRRGGTVSLPSQNVYLFRVRGEGGHFVRVLRGGNGEEVGGEEVEECSPVRSTVKSRSTGLSRLIGKAGGVFRSK</sequence>
<feature type="region of interest" description="Disordered" evidence="1">
    <location>
        <begin position="1"/>
        <end position="24"/>
    </location>
</feature>
<gene>
    <name evidence="2" type="ORF">BLS_008434</name>
    <name evidence="4" type="ORF">EG327_011170</name>
    <name evidence="3" type="ORF">EG328_009166</name>
</gene>
<organism evidence="3 5">
    <name type="scientific">Venturia inaequalis</name>
    <name type="common">Apple scab fungus</name>
    <dbReference type="NCBI Taxonomy" id="5025"/>
    <lineage>
        <taxon>Eukaryota</taxon>
        <taxon>Fungi</taxon>
        <taxon>Dikarya</taxon>
        <taxon>Ascomycota</taxon>
        <taxon>Pezizomycotina</taxon>
        <taxon>Dothideomycetes</taxon>
        <taxon>Pleosporomycetidae</taxon>
        <taxon>Venturiales</taxon>
        <taxon>Venturiaceae</taxon>
        <taxon>Venturia</taxon>
    </lineage>
</organism>
<dbReference type="EMBL" id="WNWQ01000712">
    <property type="protein sequence ID" value="KAE9964357.1"/>
    <property type="molecule type" value="Genomic_DNA"/>
</dbReference>
<dbReference type="Proteomes" id="UP000433883">
    <property type="component" value="Unassembled WGS sequence"/>
</dbReference>
<evidence type="ECO:0000313" key="2">
    <source>
        <dbReference type="EMBL" id="KAE9964357.1"/>
    </source>
</evidence>
<name>A0A8H3Z363_VENIN</name>
<protein>
    <submittedName>
        <fullName evidence="3">Uncharacterized protein</fullName>
    </submittedName>
</protein>
<dbReference type="EMBL" id="WNWR01000085">
    <property type="protein sequence ID" value="KAE9991710.1"/>
    <property type="molecule type" value="Genomic_DNA"/>
</dbReference>
<feature type="compositionally biased region" description="Low complexity" evidence="1">
    <location>
        <begin position="1"/>
        <end position="19"/>
    </location>
</feature>
<evidence type="ECO:0000313" key="4">
    <source>
        <dbReference type="EMBL" id="KAE9991710.1"/>
    </source>
</evidence>
<evidence type="ECO:0000256" key="1">
    <source>
        <dbReference type="SAM" id="MobiDB-lite"/>
    </source>
</evidence>
<reference evidence="3 5" key="1">
    <citation type="submission" date="2018-12" db="EMBL/GenBank/DDBJ databases">
        <title>Venturia inaequalis Genome Resource.</title>
        <authorList>
            <person name="Lichtner F.J."/>
        </authorList>
    </citation>
    <scope>NUCLEOTIDE SEQUENCE [LARGE SCALE GENOMIC DNA]</scope>
    <source>
        <strain evidence="3 5">120213</strain>
        <strain evidence="2">Bline_iso_100314</strain>
        <strain evidence="4 6">DMI_063113</strain>
    </source>
</reference>
<dbReference type="Proteomes" id="UP000447873">
    <property type="component" value="Unassembled WGS sequence"/>
</dbReference>
<dbReference type="EMBL" id="WNWS01000054">
    <property type="protein sequence ID" value="KAE9984115.1"/>
    <property type="molecule type" value="Genomic_DNA"/>
</dbReference>
<proteinExistence type="predicted"/>